<keyword evidence="2" id="KW-1185">Reference proteome</keyword>
<dbReference type="InterPro" id="IPR007739">
    <property type="entry name" value="RgpF"/>
</dbReference>
<dbReference type="Proteomes" id="UP000568486">
    <property type="component" value="Unassembled WGS sequence"/>
</dbReference>
<sequence>MRGDLRVAVHLHLHYEDMLDGILDRLKNIPVKFDLFVSVNSNANKSNVRSRCMKALSQVSEIHIQDVPNRGRDIAPMIVQFGAKLAKYDIFGHFHTKKSPHNASLSQWSSQIFDILLGKKTTILKP</sequence>
<protein>
    <submittedName>
        <fullName evidence="1">Uncharacterized protein</fullName>
    </submittedName>
</protein>
<comment type="caution">
    <text evidence="1">The sequence shown here is derived from an EMBL/GenBank/DDBJ whole genome shotgun (WGS) entry which is preliminary data.</text>
</comment>
<dbReference type="EMBL" id="JAAVLR010000001">
    <property type="protein sequence ID" value="NKC28334.1"/>
    <property type="molecule type" value="Genomic_DNA"/>
</dbReference>
<proteinExistence type="predicted"/>
<name>A0ABX1DTU5_9HYPH</name>
<evidence type="ECO:0000313" key="2">
    <source>
        <dbReference type="Proteomes" id="UP000568486"/>
    </source>
</evidence>
<accession>A0ABX1DTU5</accession>
<organism evidence="1 2">
    <name type="scientific">Brucella ciceri</name>
    <dbReference type="NCBI Taxonomy" id="391287"/>
    <lineage>
        <taxon>Bacteria</taxon>
        <taxon>Pseudomonadati</taxon>
        <taxon>Pseudomonadota</taxon>
        <taxon>Alphaproteobacteria</taxon>
        <taxon>Hyphomicrobiales</taxon>
        <taxon>Brucellaceae</taxon>
        <taxon>Brucella/Ochrobactrum group</taxon>
        <taxon>Brucella</taxon>
    </lineage>
</organism>
<reference evidence="1 2" key="1">
    <citation type="submission" date="2020-03" db="EMBL/GenBank/DDBJ databases">
        <title>Whole genome sequencing of clinical and environmental type strains of Ochrobactrum.</title>
        <authorList>
            <person name="Dharne M."/>
        </authorList>
    </citation>
    <scope>NUCLEOTIDE SEQUENCE [LARGE SCALE GENOMIC DNA]</scope>
    <source>
        <strain evidence="1 2">DSM 22292</strain>
    </source>
</reference>
<evidence type="ECO:0000313" key="1">
    <source>
        <dbReference type="EMBL" id="NKC28334.1"/>
    </source>
</evidence>
<gene>
    <name evidence="1" type="ORF">HED52_10255</name>
</gene>
<dbReference type="Pfam" id="PF05045">
    <property type="entry name" value="RgpF"/>
    <property type="match status" value="1"/>
</dbReference>